<dbReference type="Proteomes" id="UP000029575">
    <property type="component" value="Unassembled WGS sequence"/>
</dbReference>
<feature type="domain" description="OmpA-like" evidence="7">
    <location>
        <begin position="126"/>
        <end position="242"/>
    </location>
</feature>
<dbReference type="EMBL" id="JPGD01000006">
    <property type="protein sequence ID" value="KGB92563.1"/>
    <property type="molecule type" value="Genomic_DNA"/>
</dbReference>
<dbReference type="PRINTS" id="PR01021">
    <property type="entry name" value="OMPADOMAIN"/>
</dbReference>
<dbReference type="PROSITE" id="PS51123">
    <property type="entry name" value="OMPA_2"/>
    <property type="match status" value="1"/>
</dbReference>
<dbReference type="InterPro" id="IPR036737">
    <property type="entry name" value="OmpA-like_sf"/>
</dbReference>
<dbReference type="InterPro" id="IPR006664">
    <property type="entry name" value="OMP_bac"/>
</dbReference>
<evidence type="ECO:0000256" key="3">
    <source>
        <dbReference type="ARBA" id="ARBA00023237"/>
    </source>
</evidence>
<comment type="caution">
    <text evidence="8">The sequence shown here is derived from an EMBL/GenBank/DDBJ whole genome shotgun (WGS) entry which is preliminary data.</text>
</comment>
<accession>A0AA88Z2L3</accession>
<dbReference type="SUPFAM" id="SSF103088">
    <property type="entry name" value="OmpA-like"/>
    <property type="match status" value="1"/>
</dbReference>
<keyword evidence="2 4" id="KW-0472">Membrane</keyword>
<feature type="signal peptide" evidence="6">
    <location>
        <begin position="1"/>
        <end position="21"/>
    </location>
</feature>
<proteinExistence type="predicted"/>
<evidence type="ECO:0000256" key="4">
    <source>
        <dbReference type="PROSITE-ProRule" id="PRU00473"/>
    </source>
</evidence>
<dbReference type="InterPro" id="IPR006665">
    <property type="entry name" value="OmpA-like"/>
</dbReference>
<dbReference type="PANTHER" id="PTHR30329:SF21">
    <property type="entry name" value="LIPOPROTEIN YIAD-RELATED"/>
    <property type="match status" value="1"/>
</dbReference>
<dbReference type="Gene3D" id="3.30.1330.60">
    <property type="entry name" value="OmpA-like domain"/>
    <property type="match status" value="1"/>
</dbReference>
<dbReference type="InterPro" id="IPR050330">
    <property type="entry name" value="Bact_OuterMem_StrucFunc"/>
</dbReference>
<comment type="subcellular location">
    <subcellularLocation>
        <location evidence="1">Cell outer membrane</location>
    </subcellularLocation>
</comment>
<dbReference type="Pfam" id="PF00691">
    <property type="entry name" value="OmpA"/>
    <property type="match status" value="1"/>
</dbReference>
<feature type="region of interest" description="Disordered" evidence="5">
    <location>
        <begin position="99"/>
        <end position="128"/>
    </location>
</feature>
<dbReference type="GO" id="GO:0009279">
    <property type="term" value="C:cell outer membrane"/>
    <property type="evidence" value="ECO:0007669"/>
    <property type="project" value="UniProtKB-SubCell"/>
</dbReference>
<evidence type="ECO:0000256" key="2">
    <source>
        <dbReference type="ARBA" id="ARBA00023136"/>
    </source>
</evidence>
<dbReference type="PANTHER" id="PTHR30329">
    <property type="entry name" value="STATOR ELEMENT OF FLAGELLAR MOTOR COMPLEX"/>
    <property type="match status" value="1"/>
</dbReference>
<protein>
    <submittedName>
        <fullName evidence="8">OmpA family protein</fullName>
    </submittedName>
</protein>
<evidence type="ECO:0000256" key="5">
    <source>
        <dbReference type="SAM" id="MobiDB-lite"/>
    </source>
</evidence>
<dbReference type="RefSeq" id="WP_080747684.1">
    <property type="nucleotide sequence ID" value="NZ_KN150853.1"/>
</dbReference>
<keyword evidence="3" id="KW-0998">Cell outer membrane</keyword>
<evidence type="ECO:0000313" key="8">
    <source>
        <dbReference type="EMBL" id="KGB92563.1"/>
    </source>
</evidence>
<name>A0AA88Z2L3_BURCE</name>
<sequence>MTMKTLLLRAASVGAIAMALGACTTQSGLTYDIRAVSVPGQPDRAFRVSCDGLLGSANSCARAAEEFCQGKGFTPLEMIDRVYSRAPMKDPREITFMCGKPQPVAQPAPQAQLQPQPQPQPAPQPVQQRQVLLQGDANFATDSAVLTSRARSDLDRFLAVNRGVTFARVAVTGFTDSTGSAAHNRTLSEARARTVVNYLRANGLQARSFVAEGLGASDPVASNATEEGRAQNRRVEIRLDVQ</sequence>
<feature type="compositionally biased region" description="Low complexity" evidence="5">
    <location>
        <begin position="101"/>
        <end position="115"/>
    </location>
</feature>
<gene>
    <name evidence="8" type="ORF">DM43_1853</name>
</gene>
<feature type="chain" id="PRO_5041720307" evidence="6">
    <location>
        <begin position="22"/>
        <end position="242"/>
    </location>
</feature>
<dbReference type="CDD" id="cd07185">
    <property type="entry name" value="OmpA_C-like"/>
    <property type="match status" value="1"/>
</dbReference>
<keyword evidence="6" id="KW-0732">Signal</keyword>
<reference evidence="8 9" key="1">
    <citation type="submission" date="2014-06" db="EMBL/GenBank/DDBJ databases">
        <authorList>
            <person name="Bishop-Lilly K.A."/>
            <person name="Broomall S.M."/>
            <person name="Chain P.S."/>
            <person name="Chertkov O."/>
            <person name="Coyne S.R."/>
            <person name="Daligault H.E."/>
            <person name="Davenport K.W."/>
            <person name="Erkkila T."/>
            <person name="Frey K.G."/>
            <person name="Gibbons H.S."/>
            <person name="Gu W."/>
            <person name="Jaissle J."/>
            <person name="Johnson S.L."/>
            <person name="Koroleva G.I."/>
            <person name="Ladner J.T."/>
            <person name="Lo C.-C."/>
            <person name="Minogue T.D."/>
            <person name="Munk C."/>
            <person name="Palacios G.F."/>
            <person name="Redden C.L."/>
            <person name="Rosenzweig C.N."/>
            <person name="Scholz M.B."/>
            <person name="Teshima H."/>
            <person name="Xu Y."/>
        </authorList>
    </citation>
    <scope>NUCLEOTIDE SEQUENCE [LARGE SCALE GENOMIC DNA]</scope>
    <source>
        <strain evidence="8 9">DWS 37UF10B-2</strain>
    </source>
</reference>
<evidence type="ECO:0000313" key="9">
    <source>
        <dbReference type="Proteomes" id="UP000029575"/>
    </source>
</evidence>
<evidence type="ECO:0000256" key="6">
    <source>
        <dbReference type="SAM" id="SignalP"/>
    </source>
</evidence>
<dbReference type="PROSITE" id="PS51257">
    <property type="entry name" value="PROKAR_LIPOPROTEIN"/>
    <property type="match status" value="1"/>
</dbReference>
<organism evidence="8 9">
    <name type="scientific">Burkholderia cepacia</name>
    <name type="common">Pseudomonas cepacia</name>
    <dbReference type="NCBI Taxonomy" id="292"/>
    <lineage>
        <taxon>Bacteria</taxon>
        <taxon>Pseudomonadati</taxon>
        <taxon>Pseudomonadota</taxon>
        <taxon>Betaproteobacteria</taxon>
        <taxon>Burkholderiales</taxon>
        <taxon>Burkholderiaceae</taxon>
        <taxon>Burkholderia</taxon>
        <taxon>Burkholderia cepacia complex</taxon>
    </lineage>
</organism>
<evidence type="ECO:0000256" key="1">
    <source>
        <dbReference type="ARBA" id="ARBA00004442"/>
    </source>
</evidence>
<dbReference type="AlphaFoldDB" id="A0AA88Z2L3"/>
<evidence type="ECO:0000259" key="7">
    <source>
        <dbReference type="PROSITE" id="PS51123"/>
    </source>
</evidence>